<accession>A0A0L0H7Y0</accession>
<dbReference type="PANTHER" id="PTHR23339">
    <property type="entry name" value="TYROSINE SPECIFIC PROTEIN PHOSPHATASE AND DUAL SPECIFICITY PROTEIN PHOSPHATASE"/>
    <property type="match status" value="1"/>
</dbReference>
<dbReference type="Proteomes" id="UP000053201">
    <property type="component" value="Unassembled WGS sequence"/>
</dbReference>
<proteinExistence type="predicted"/>
<dbReference type="Pfam" id="PF14566">
    <property type="entry name" value="PTPlike_phytase"/>
    <property type="match status" value="3"/>
</dbReference>
<dbReference type="SMART" id="SM01301">
    <property type="entry name" value="PTPlike_phytase"/>
    <property type="match status" value="3"/>
</dbReference>
<dbReference type="InParanoid" id="A0A0L0H7Y0"/>
<dbReference type="eggNOG" id="ENOG502QQ90">
    <property type="taxonomic scope" value="Eukaryota"/>
</dbReference>
<dbReference type="OrthoDB" id="66369at2759"/>
<protein>
    <recommendedName>
        <fullName evidence="4">Tyrosine specific protein phosphatases domain-containing protein</fullName>
    </recommendedName>
</protein>
<keyword evidence="3" id="KW-1185">Reference proteome</keyword>
<dbReference type="GeneID" id="27690648"/>
<name>A0A0L0H7Y0_SPIPD</name>
<organism evidence="2 3">
    <name type="scientific">Spizellomyces punctatus (strain DAOM BR117)</name>
    <dbReference type="NCBI Taxonomy" id="645134"/>
    <lineage>
        <taxon>Eukaryota</taxon>
        <taxon>Fungi</taxon>
        <taxon>Fungi incertae sedis</taxon>
        <taxon>Chytridiomycota</taxon>
        <taxon>Chytridiomycota incertae sedis</taxon>
        <taxon>Chytridiomycetes</taxon>
        <taxon>Spizellomycetales</taxon>
        <taxon>Spizellomycetaceae</taxon>
        <taxon>Spizellomyces</taxon>
    </lineage>
</organism>
<gene>
    <name evidence="2" type="ORF">SPPG_07434</name>
</gene>
<reference evidence="2 3" key="1">
    <citation type="submission" date="2009-08" db="EMBL/GenBank/DDBJ databases">
        <title>The Genome Sequence of Spizellomyces punctatus strain DAOM BR117.</title>
        <authorList>
            <consortium name="The Broad Institute Genome Sequencing Platform"/>
            <person name="Russ C."/>
            <person name="Cuomo C."/>
            <person name="Shea T."/>
            <person name="Young S.K."/>
            <person name="Zeng Q."/>
            <person name="Koehrsen M."/>
            <person name="Haas B."/>
            <person name="Borodovsky M."/>
            <person name="Guigo R."/>
            <person name="Alvarado L."/>
            <person name="Berlin A."/>
            <person name="Bochicchio J."/>
            <person name="Borenstein D."/>
            <person name="Chapman S."/>
            <person name="Chen Z."/>
            <person name="Engels R."/>
            <person name="Freedman E."/>
            <person name="Gellesch M."/>
            <person name="Goldberg J."/>
            <person name="Griggs A."/>
            <person name="Gujja S."/>
            <person name="Heiman D."/>
            <person name="Hepburn T."/>
            <person name="Howarth C."/>
            <person name="Jen D."/>
            <person name="Larson L."/>
            <person name="Lewis B."/>
            <person name="Mehta T."/>
            <person name="Park D."/>
            <person name="Pearson M."/>
            <person name="Roberts A."/>
            <person name="Saif S."/>
            <person name="Shenoy N."/>
            <person name="Sisk P."/>
            <person name="Stolte C."/>
            <person name="Sykes S."/>
            <person name="Thomson T."/>
            <person name="Walk T."/>
            <person name="White J."/>
            <person name="Yandava C."/>
            <person name="Burger G."/>
            <person name="Gray M.W."/>
            <person name="Holland P.W.H."/>
            <person name="King N."/>
            <person name="Lang F.B.F."/>
            <person name="Roger A.J."/>
            <person name="Ruiz-Trillo I."/>
            <person name="Lander E."/>
            <person name="Nusbaum C."/>
        </authorList>
    </citation>
    <scope>NUCLEOTIDE SEQUENCE [LARGE SCALE GENOMIC DNA]</scope>
    <source>
        <strain evidence="2 3">DAOM BR117</strain>
    </source>
</reference>
<dbReference type="Gene3D" id="3.90.190.10">
    <property type="entry name" value="Protein tyrosine phosphatase superfamily"/>
    <property type="match status" value="3"/>
</dbReference>
<dbReference type="RefSeq" id="XP_016605076.1">
    <property type="nucleotide sequence ID" value="XM_016755599.1"/>
</dbReference>
<dbReference type="InterPro" id="IPR050561">
    <property type="entry name" value="PTP"/>
</dbReference>
<feature type="region of interest" description="Disordered" evidence="1">
    <location>
        <begin position="1"/>
        <end position="31"/>
    </location>
</feature>
<evidence type="ECO:0008006" key="4">
    <source>
        <dbReference type="Google" id="ProtNLM"/>
    </source>
</evidence>
<evidence type="ECO:0000256" key="1">
    <source>
        <dbReference type="SAM" id="MobiDB-lite"/>
    </source>
</evidence>
<evidence type="ECO:0000313" key="2">
    <source>
        <dbReference type="EMBL" id="KNC97036.1"/>
    </source>
</evidence>
<dbReference type="InterPro" id="IPR029021">
    <property type="entry name" value="Prot-tyrosine_phosphatase-like"/>
</dbReference>
<dbReference type="EMBL" id="KQ257465">
    <property type="protein sequence ID" value="KNC97036.1"/>
    <property type="molecule type" value="Genomic_DNA"/>
</dbReference>
<dbReference type="OMA" id="VIPIWEE"/>
<dbReference type="VEuPathDB" id="FungiDB:SPPG_07434"/>
<sequence>MATLTHPHALTAKTPRKPSLRPASADLSPAHSVPVINDPAELLHSVNSVVKNRNGSVLCRQTILKSDHFDTGLNPRLDFHLQGAPNFRSADLNIFGVAQPTIPGIRTILTLLGCGPTSQGTSQLRWFSSREEPIIYLNRKPFVIRDIEHPLTNIRFVQGISATRLEQMESRLKEDIEKETARFGGLLLVHDELEPGRVVPTWMAIDHIQTSREVFESFVTSGFRIKYFRIPVSPEQAPEDRYIDEYVQAIKDTVKEDALIFNCGMGVGRTTFAMVLAILIRRAQLIARREEDPIPVTQNLGSQANLLSLEEATAQNKAMLRMMYVLEKGLSAKQHPGSALDWVLARGPLIADLKNAILGNYQCISQLASVISHGPHNKKLLDEVIDRCDIMINLREVTLMHRVEYFVDGDPTSLQKAVGCLERYFFLLAFCSYIDEHSLKGYQPSFTEWLKMRPEISVMLENFRVHGPRLQLFRPIEDLSLLSTDMEAQKGRGWDKTRPTAYELEKHVIKSRKGTVLAAHTILKVDHWLKEAQDTIEGAANFRKLPGLNVYGVAQPTIQGVKNVMHVLEEDSPSTRKIIWINLREEPLIYINGIPYVLRDEYVTLRNIKSYSGITSNRLELMEARLKMDTLSELETYENQILLHNETPNGDVVAQWEDCHPSNVLTLKEVFELVKAEGKEDYRDRDIEFAYWRVPVTAETPPGTTDFDDLRRIICEVDPKNTALVVNCQIGMGRSTTGTVVACLVLNWLKGLKPEIPTPVKPPLNYAIIHSLLRVIRNGLECKRVVDEFIDACGQQYNLRDAIEEFRLKAEHATDEQTKANAIAKGVLNLKRYFLLIAFKAYLDQNEPGFGVELESFTLWLDSHAEFKGMKQAMELENGMDAILPVEQMDPGDGLALSSEVLEVVSQRNGAVMGKNTILKYDMFPGAQKLSLTERIDGAPNYRRIPLPNVRGICMQGKAFGADTDRASAVYGIGMPTKTAIRTVLHKVGASPHGVRQLVWTSLREEPVLYINGRPYVLRLFQDPMKNLEATGITHERVEMMEYQMKLDAIAEIKKYGGRMLLHEEEADSQGFSIVPVWETVKEEDVQTPLEVYRSIQEEGYRVDYLRLPITDEQAPIPDVFDRLVERLTRVTESTDIMFNCQMGRGRTTTGMIITCLMEMIVGNSTLISNPGQIYETEDIPLTSVESDVIRQRYQNGEYKMILQLVAVLSYGKLAKRLTDIAIDTCEHIQNLRGAIYDYKLRIEALGEKSAKRQNLFEVGCNYLVRYFYLIVFADYLLEIWAGWEGRLQGVDLAGEVEKVEKEGYSAITGVAHIAEKASKLIDFSAWLAERREIANLARKELQGLE</sequence>
<dbReference type="CDD" id="cd14496">
    <property type="entry name" value="PTP_paladin"/>
    <property type="match status" value="2"/>
</dbReference>
<evidence type="ECO:0000313" key="3">
    <source>
        <dbReference type="Proteomes" id="UP000053201"/>
    </source>
</evidence>
<dbReference type="SUPFAM" id="SSF52799">
    <property type="entry name" value="(Phosphotyrosine protein) phosphatases II"/>
    <property type="match status" value="3"/>
</dbReference>